<organism evidence="1 2">
    <name type="scientific">Paenibacillus glycanilyticus</name>
    <dbReference type="NCBI Taxonomy" id="126569"/>
    <lineage>
        <taxon>Bacteria</taxon>
        <taxon>Bacillati</taxon>
        <taxon>Bacillota</taxon>
        <taxon>Bacilli</taxon>
        <taxon>Bacillales</taxon>
        <taxon>Paenibacillaceae</taxon>
        <taxon>Paenibacillus</taxon>
    </lineage>
</organism>
<comment type="caution">
    <text evidence="1">The sequence shown here is derived from an EMBL/GenBank/DDBJ whole genome shotgun (WGS) entry which is preliminary data.</text>
</comment>
<gene>
    <name evidence="1" type="ORF">MU1_46120</name>
</gene>
<name>A0ABQ6GKV9_9BACL</name>
<accession>A0ABQ6GKV9</accession>
<dbReference type="EMBL" id="BSSQ01000018">
    <property type="protein sequence ID" value="GLX70266.1"/>
    <property type="molecule type" value="Genomic_DNA"/>
</dbReference>
<evidence type="ECO:0000313" key="1">
    <source>
        <dbReference type="EMBL" id="GLX70266.1"/>
    </source>
</evidence>
<keyword evidence="2" id="KW-1185">Reference proteome</keyword>
<evidence type="ECO:0000313" key="2">
    <source>
        <dbReference type="Proteomes" id="UP001157114"/>
    </source>
</evidence>
<dbReference type="Proteomes" id="UP001157114">
    <property type="component" value="Unassembled WGS sequence"/>
</dbReference>
<protein>
    <submittedName>
        <fullName evidence="1">Uncharacterized protein</fullName>
    </submittedName>
</protein>
<proteinExistence type="predicted"/>
<reference evidence="1 2" key="1">
    <citation type="submission" date="2023-03" db="EMBL/GenBank/DDBJ databases">
        <title>Draft genome sequence of the bacteria which degrade cell wall of Tricholomamatutake.</title>
        <authorList>
            <person name="Konishi Y."/>
            <person name="Fukuta Y."/>
            <person name="Shirasaka N."/>
        </authorList>
    </citation>
    <scope>NUCLEOTIDE SEQUENCE [LARGE SCALE GENOMIC DNA]</scope>
    <source>
        <strain evidence="2">mu1</strain>
    </source>
</reference>
<sequence>MLEWLIVHFRQPPLIKYEIVYNYSINGQIILPIRHKTKVPPSNGCLTASYLECSLLTRNSTRGARKG</sequence>